<evidence type="ECO:0000313" key="1">
    <source>
        <dbReference type="EMBL" id="KAK4036482.1"/>
    </source>
</evidence>
<accession>A0ABR0B4R3</accession>
<sequence length="117" mass="13627">MWGKLHASLVYFQLRLYTEHEIWSRPFEAICLFYHTSSWRLPLALPCGVRRKSTRNWEEEKISRFFLFQMSLIVKKNTPPPPTPLCSNQDIVKRFCSAAASIVTHAHVQNRNPPSLG</sequence>
<gene>
    <name evidence="1" type="ORF">OUZ56_028536</name>
</gene>
<keyword evidence="2" id="KW-1185">Reference proteome</keyword>
<dbReference type="EMBL" id="JAOYFB010000040">
    <property type="protein sequence ID" value="KAK4036482.1"/>
    <property type="molecule type" value="Genomic_DNA"/>
</dbReference>
<protein>
    <submittedName>
        <fullName evidence="1">Uncharacterized protein</fullName>
    </submittedName>
</protein>
<comment type="caution">
    <text evidence="1">The sequence shown here is derived from an EMBL/GenBank/DDBJ whole genome shotgun (WGS) entry which is preliminary data.</text>
</comment>
<evidence type="ECO:0000313" key="2">
    <source>
        <dbReference type="Proteomes" id="UP001234178"/>
    </source>
</evidence>
<organism evidence="1 2">
    <name type="scientific">Daphnia magna</name>
    <dbReference type="NCBI Taxonomy" id="35525"/>
    <lineage>
        <taxon>Eukaryota</taxon>
        <taxon>Metazoa</taxon>
        <taxon>Ecdysozoa</taxon>
        <taxon>Arthropoda</taxon>
        <taxon>Crustacea</taxon>
        <taxon>Branchiopoda</taxon>
        <taxon>Diplostraca</taxon>
        <taxon>Cladocera</taxon>
        <taxon>Anomopoda</taxon>
        <taxon>Daphniidae</taxon>
        <taxon>Daphnia</taxon>
    </lineage>
</organism>
<reference evidence="1 2" key="1">
    <citation type="journal article" date="2023" name="Nucleic Acids Res.">
        <title>The hologenome of Daphnia magna reveals possible DNA methylation and microbiome-mediated evolution of the host genome.</title>
        <authorList>
            <person name="Chaturvedi A."/>
            <person name="Li X."/>
            <person name="Dhandapani V."/>
            <person name="Marshall H."/>
            <person name="Kissane S."/>
            <person name="Cuenca-Cambronero M."/>
            <person name="Asole G."/>
            <person name="Calvet F."/>
            <person name="Ruiz-Romero M."/>
            <person name="Marangio P."/>
            <person name="Guigo R."/>
            <person name="Rago D."/>
            <person name="Mirbahai L."/>
            <person name="Eastwood N."/>
            <person name="Colbourne J.K."/>
            <person name="Zhou J."/>
            <person name="Mallon E."/>
            <person name="Orsini L."/>
        </authorList>
    </citation>
    <scope>NUCLEOTIDE SEQUENCE [LARGE SCALE GENOMIC DNA]</scope>
    <source>
        <strain evidence="1">LRV0_1</strain>
    </source>
</reference>
<name>A0ABR0B4R3_9CRUS</name>
<proteinExistence type="predicted"/>
<dbReference type="Proteomes" id="UP001234178">
    <property type="component" value="Unassembled WGS sequence"/>
</dbReference>